<organism evidence="1 2">
    <name type="scientific">Rhodovastum atsumiense</name>
    <dbReference type="NCBI Taxonomy" id="504468"/>
    <lineage>
        <taxon>Bacteria</taxon>
        <taxon>Pseudomonadati</taxon>
        <taxon>Pseudomonadota</taxon>
        <taxon>Alphaproteobacteria</taxon>
        <taxon>Acetobacterales</taxon>
        <taxon>Acetobacteraceae</taxon>
        <taxon>Rhodovastum</taxon>
    </lineage>
</organism>
<comment type="caution">
    <text evidence="1">The sequence shown here is derived from an EMBL/GenBank/DDBJ whole genome shotgun (WGS) entry which is preliminary data.</text>
</comment>
<sequence length="93" mass="10055">MDDLELFKRYGLRPIAEATPAAKPQLVWSAKGGWAVAVLTPRFEFPEAAPVTMIELQIWEVAAGLAGWADDTALEHQPTHFKPGALPALGESS</sequence>
<reference evidence="1 2" key="1">
    <citation type="submission" date="2019-09" db="EMBL/GenBank/DDBJ databases">
        <title>Genome sequence of Rhodovastum atsumiense, a diverse member of the Acetobacteraceae family of non-sulfur purple photosynthetic bacteria.</title>
        <authorList>
            <person name="Meyer T."/>
            <person name="Kyndt J."/>
        </authorList>
    </citation>
    <scope>NUCLEOTIDE SEQUENCE [LARGE SCALE GENOMIC DNA]</scope>
    <source>
        <strain evidence="1 2">DSM 21279</strain>
    </source>
</reference>
<dbReference type="Proteomes" id="UP000325255">
    <property type="component" value="Unassembled WGS sequence"/>
</dbReference>
<dbReference type="RefSeq" id="WP_150043404.1">
    <property type="nucleotide sequence ID" value="NZ_OW485607.1"/>
</dbReference>
<proteinExistence type="predicted"/>
<dbReference type="AlphaFoldDB" id="A0A5M6IPV0"/>
<accession>A0A5M6IPV0</accession>
<evidence type="ECO:0000313" key="1">
    <source>
        <dbReference type="EMBL" id="KAA5609588.1"/>
    </source>
</evidence>
<keyword evidence="2" id="KW-1185">Reference proteome</keyword>
<dbReference type="EMBL" id="VWPK01000047">
    <property type="protein sequence ID" value="KAA5609588.1"/>
    <property type="molecule type" value="Genomic_DNA"/>
</dbReference>
<protein>
    <submittedName>
        <fullName evidence="1">Uncharacterized protein</fullName>
    </submittedName>
</protein>
<name>A0A5M6IPV0_9PROT</name>
<evidence type="ECO:0000313" key="2">
    <source>
        <dbReference type="Proteomes" id="UP000325255"/>
    </source>
</evidence>
<gene>
    <name evidence="1" type="ORF">F1189_23475</name>
</gene>